<dbReference type="GO" id="GO:0005886">
    <property type="term" value="C:plasma membrane"/>
    <property type="evidence" value="ECO:0007669"/>
    <property type="project" value="UniProtKB-SubCell"/>
</dbReference>
<protein>
    <submittedName>
        <fullName evidence="8">ABC transporter permease</fullName>
    </submittedName>
</protein>
<keyword evidence="2 7" id="KW-0813">Transport</keyword>
<dbReference type="PROSITE" id="PS50928">
    <property type="entry name" value="ABC_TM1"/>
    <property type="match status" value="1"/>
</dbReference>
<dbReference type="GO" id="GO:0055085">
    <property type="term" value="P:transmembrane transport"/>
    <property type="evidence" value="ECO:0007669"/>
    <property type="project" value="InterPro"/>
</dbReference>
<evidence type="ECO:0000256" key="1">
    <source>
        <dbReference type="ARBA" id="ARBA00004651"/>
    </source>
</evidence>
<gene>
    <name evidence="8" type="ORF">MCC10002_0512</name>
</gene>
<comment type="subcellular location">
    <subcellularLocation>
        <location evidence="1 7">Cell membrane</location>
        <topology evidence="1 7">Multi-pass membrane protein</topology>
    </subcellularLocation>
</comment>
<comment type="similarity">
    <text evidence="7">Belongs to the binding-protein-dependent transport system permease family.</text>
</comment>
<dbReference type="PANTHER" id="PTHR30193:SF37">
    <property type="entry name" value="INNER MEMBRANE ABC TRANSPORTER PERMEASE PROTEIN YCJO"/>
    <property type="match status" value="1"/>
</dbReference>
<evidence type="ECO:0000256" key="5">
    <source>
        <dbReference type="ARBA" id="ARBA00022989"/>
    </source>
</evidence>
<feature type="transmembrane region" description="Helical" evidence="7">
    <location>
        <begin position="77"/>
        <end position="103"/>
    </location>
</feature>
<dbReference type="Proteomes" id="UP000293701">
    <property type="component" value="Unassembled WGS sequence"/>
</dbReference>
<name>A0A4R0SYW9_BIFLL</name>
<keyword evidence="5 7" id="KW-1133">Transmembrane helix</keyword>
<dbReference type="InterPro" id="IPR051393">
    <property type="entry name" value="ABC_transporter_permease"/>
</dbReference>
<evidence type="ECO:0000256" key="2">
    <source>
        <dbReference type="ARBA" id="ARBA00022448"/>
    </source>
</evidence>
<dbReference type="CDD" id="cd06261">
    <property type="entry name" value="TM_PBP2"/>
    <property type="match status" value="1"/>
</dbReference>
<proteinExistence type="inferred from homology"/>
<dbReference type="AlphaFoldDB" id="A0A4R0SYW9"/>
<feature type="transmembrane region" description="Helical" evidence="7">
    <location>
        <begin position="175"/>
        <end position="196"/>
    </location>
</feature>
<dbReference type="PANTHER" id="PTHR30193">
    <property type="entry name" value="ABC TRANSPORTER PERMEASE PROTEIN"/>
    <property type="match status" value="1"/>
</dbReference>
<comment type="caution">
    <text evidence="8">The sequence shown here is derived from an EMBL/GenBank/DDBJ whole genome shotgun (WGS) entry which is preliminary data.</text>
</comment>
<dbReference type="InterPro" id="IPR035906">
    <property type="entry name" value="MetI-like_sf"/>
</dbReference>
<evidence type="ECO:0000313" key="9">
    <source>
        <dbReference type="Proteomes" id="UP000293701"/>
    </source>
</evidence>
<evidence type="ECO:0000313" key="8">
    <source>
        <dbReference type="EMBL" id="TCD75018.1"/>
    </source>
</evidence>
<evidence type="ECO:0000256" key="6">
    <source>
        <dbReference type="ARBA" id="ARBA00023136"/>
    </source>
</evidence>
<dbReference type="InterPro" id="IPR000515">
    <property type="entry name" value="MetI-like"/>
</dbReference>
<dbReference type="Pfam" id="PF00528">
    <property type="entry name" value="BPD_transp_1"/>
    <property type="match status" value="1"/>
</dbReference>
<keyword evidence="3" id="KW-1003">Cell membrane</keyword>
<reference evidence="8 9" key="1">
    <citation type="journal article" date="2018" name="Sci. Rep.">
        <title>Genomic diversity and distribution of Bifidobacterium longum subsp. longum across the human lifespan.</title>
        <authorList>
            <person name="Odamaki T."/>
            <person name="Bottacini F."/>
            <person name="Kato K."/>
            <person name="Mitsuyama E."/>
            <person name="Yoshida K."/>
            <person name="Horigome A."/>
            <person name="Xiao J.Z."/>
            <person name="van Sinderen D."/>
        </authorList>
    </citation>
    <scope>NUCLEOTIDE SEQUENCE [LARGE SCALE GENOMIC DNA]</scope>
    <source>
        <strain evidence="8 9">MCC10002</strain>
    </source>
</reference>
<dbReference type="Gene3D" id="1.10.3720.10">
    <property type="entry name" value="MetI-like"/>
    <property type="match status" value="1"/>
</dbReference>
<keyword evidence="6 7" id="KW-0472">Membrane</keyword>
<feature type="transmembrane region" description="Helical" evidence="7">
    <location>
        <begin position="124"/>
        <end position="145"/>
    </location>
</feature>
<sequence length="313" mass="34698">MAGNTKHAHNVALSRLPGNRSSRFVPYLIPGILGLAIIVIIPFVWNIYLSLTRWRGVGPVRFIGLQNWQRLFKDSTFWISFLNSFWIIVAIVVIPTILGLFISSLLTDVIQKKFGGKTASFLRALFYLPQLLPVAVAAIIMGWIFRPEDGAVNALLEQIGLGSLTHNWLGSPDSALPVLMFILVWIQLGYPIVIFMSGLQRVDPELYEAASLDGANWWQKFRVVTLPSIIPELLVVILTATIGALKTFAPVYLLTKGGPGTATTVPSYYSYNQFFQVQQVGYGAAISTALTVVIIVFSVVFTIIQKRVEKNMV</sequence>
<dbReference type="SUPFAM" id="SSF161098">
    <property type="entry name" value="MetI-like"/>
    <property type="match status" value="1"/>
</dbReference>
<feature type="transmembrane region" description="Helical" evidence="7">
    <location>
        <begin position="229"/>
        <end position="249"/>
    </location>
</feature>
<evidence type="ECO:0000256" key="4">
    <source>
        <dbReference type="ARBA" id="ARBA00022692"/>
    </source>
</evidence>
<dbReference type="RefSeq" id="WP_065443825.1">
    <property type="nucleotide sequence ID" value="NZ_BCYH01000047.1"/>
</dbReference>
<evidence type="ECO:0000256" key="7">
    <source>
        <dbReference type="RuleBase" id="RU363032"/>
    </source>
</evidence>
<feature type="transmembrane region" description="Helical" evidence="7">
    <location>
        <begin position="24"/>
        <end position="45"/>
    </location>
</feature>
<accession>A0A4R0SYW9</accession>
<organism evidence="8 9">
    <name type="scientific">Bifidobacterium longum subsp. longum</name>
    <dbReference type="NCBI Taxonomy" id="1679"/>
    <lineage>
        <taxon>Bacteria</taxon>
        <taxon>Bacillati</taxon>
        <taxon>Actinomycetota</taxon>
        <taxon>Actinomycetes</taxon>
        <taxon>Bifidobacteriales</taxon>
        <taxon>Bifidobacteriaceae</taxon>
        <taxon>Bifidobacterium</taxon>
    </lineage>
</organism>
<keyword evidence="4 7" id="KW-0812">Transmembrane</keyword>
<dbReference type="EMBL" id="SHPM01000014">
    <property type="protein sequence ID" value="TCD75018.1"/>
    <property type="molecule type" value="Genomic_DNA"/>
</dbReference>
<feature type="transmembrane region" description="Helical" evidence="7">
    <location>
        <begin position="280"/>
        <end position="304"/>
    </location>
</feature>
<evidence type="ECO:0000256" key="3">
    <source>
        <dbReference type="ARBA" id="ARBA00022475"/>
    </source>
</evidence>